<keyword evidence="4" id="KW-1185">Reference proteome</keyword>
<reference evidence="3 4" key="1">
    <citation type="submission" date="2024-01" db="EMBL/GenBank/DDBJ databases">
        <title>The genome of the rayed Mediterranean limpet Patella caerulea (Linnaeus, 1758).</title>
        <authorList>
            <person name="Anh-Thu Weber A."/>
            <person name="Halstead-Nussloch G."/>
        </authorList>
    </citation>
    <scope>NUCLEOTIDE SEQUENCE [LARGE SCALE GENOMIC DNA]</scope>
    <source>
        <strain evidence="3">AATW-2023a</strain>
        <tissue evidence="3">Whole specimen</tissue>
    </source>
</reference>
<dbReference type="GO" id="GO:0050839">
    <property type="term" value="F:cell adhesion molecule binding"/>
    <property type="evidence" value="ECO:0007669"/>
    <property type="project" value="TreeGrafter"/>
</dbReference>
<feature type="signal peptide" evidence="1">
    <location>
        <begin position="1"/>
        <end position="21"/>
    </location>
</feature>
<dbReference type="Proteomes" id="UP001347796">
    <property type="component" value="Unassembled WGS sequence"/>
</dbReference>
<feature type="domain" description="FAS1" evidence="2">
    <location>
        <begin position="188"/>
        <end position="318"/>
    </location>
</feature>
<evidence type="ECO:0000259" key="2">
    <source>
        <dbReference type="PROSITE" id="PS50213"/>
    </source>
</evidence>
<dbReference type="PANTHER" id="PTHR10900">
    <property type="entry name" value="PERIOSTIN-RELATED"/>
    <property type="match status" value="1"/>
</dbReference>
<dbReference type="GO" id="GO:0007155">
    <property type="term" value="P:cell adhesion"/>
    <property type="evidence" value="ECO:0007669"/>
    <property type="project" value="TreeGrafter"/>
</dbReference>
<dbReference type="GO" id="GO:0005615">
    <property type="term" value="C:extracellular space"/>
    <property type="evidence" value="ECO:0007669"/>
    <property type="project" value="TreeGrafter"/>
</dbReference>
<evidence type="ECO:0000313" key="4">
    <source>
        <dbReference type="Proteomes" id="UP001347796"/>
    </source>
</evidence>
<feature type="chain" id="PRO_5043033540" description="FAS1 domain-containing protein" evidence="1">
    <location>
        <begin position="22"/>
        <end position="339"/>
    </location>
</feature>
<dbReference type="InterPro" id="IPR036378">
    <property type="entry name" value="FAS1_dom_sf"/>
</dbReference>
<dbReference type="Pfam" id="PF02469">
    <property type="entry name" value="Fasciclin"/>
    <property type="match status" value="2"/>
</dbReference>
<accession>A0AAN8PUL7</accession>
<dbReference type="InterPro" id="IPR000782">
    <property type="entry name" value="FAS1_domain"/>
</dbReference>
<sequence length="339" mass="37565">MNEDRIAFTFIIFLILSGCLCHSSPVDIWRIVLREPQNIQQVQRSKIRLGVTEDIPHLAVRIGLSDLASFIYRAGLTDILSSKGPFTVFGPSDLAFFQLPPESRKVLFTNNTLLKELLEYHVVKGSYYRSQFKNEELLDSLLPGYKIRINQYKNNSVTTASGAPFYLQDQIATNGIIQSLTSVMIPPAGTITYFVKTMSAFSILLKAVSVAGLADILNGAGPFTLFAPSDEAFSKLPPAELDKLLNDPKLLKNILLYHTLKGTVYSAGLTNGETVHTINNMNLTITITNQGVEVNDAMVTMPDITVTNGAVHVIDSVLLPSNLNYVRYDKYMHFITNLT</sequence>
<feature type="domain" description="FAS1" evidence="2">
    <location>
        <begin position="51"/>
        <end position="184"/>
    </location>
</feature>
<gene>
    <name evidence="3" type="ORF">SNE40_015082</name>
</gene>
<dbReference type="GO" id="GO:0030198">
    <property type="term" value="P:extracellular matrix organization"/>
    <property type="evidence" value="ECO:0007669"/>
    <property type="project" value="TreeGrafter"/>
</dbReference>
<dbReference type="GO" id="GO:0031012">
    <property type="term" value="C:extracellular matrix"/>
    <property type="evidence" value="ECO:0007669"/>
    <property type="project" value="TreeGrafter"/>
</dbReference>
<dbReference type="PROSITE" id="PS50213">
    <property type="entry name" value="FAS1"/>
    <property type="match status" value="2"/>
</dbReference>
<dbReference type="EMBL" id="JAZGQO010000010">
    <property type="protein sequence ID" value="KAK6176865.1"/>
    <property type="molecule type" value="Genomic_DNA"/>
</dbReference>
<dbReference type="SUPFAM" id="SSF82153">
    <property type="entry name" value="FAS1 domain"/>
    <property type="match status" value="2"/>
</dbReference>
<dbReference type="Gene3D" id="2.30.180.10">
    <property type="entry name" value="FAS1 domain"/>
    <property type="match status" value="2"/>
</dbReference>
<protein>
    <recommendedName>
        <fullName evidence="2">FAS1 domain-containing protein</fullName>
    </recommendedName>
</protein>
<dbReference type="AlphaFoldDB" id="A0AAN8PUL7"/>
<keyword evidence="1" id="KW-0732">Signal</keyword>
<dbReference type="PANTHER" id="PTHR10900:SF77">
    <property type="entry name" value="FI19380P1"/>
    <property type="match status" value="1"/>
</dbReference>
<comment type="caution">
    <text evidence="3">The sequence shown here is derived from an EMBL/GenBank/DDBJ whole genome shotgun (WGS) entry which is preliminary data.</text>
</comment>
<dbReference type="FunFam" id="2.30.180.10:FF:000032">
    <property type="entry name" value="Fasciclin domain-containing protein, putative"/>
    <property type="match status" value="2"/>
</dbReference>
<name>A0AAN8PUL7_PATCE</name>
<dbReference type="SMART" id="SM00554">
    <property type="entry name" value="FAS1"/>
    <property type="match status" value="2"/>
</dbReference>
<evidence type="ECO:0000313" key="3">
    <source>
        <dbReference type="EMBL" id="KAK6176865.1"/>
    </source>
</evidence>
<dbReference type="PROSITE" id="PS51257">
    <property type="entry name" value="PROKAR_LIPOPROTEIN"/>
    <property type="match status" value="1"/>
</dbReference>
<dbReference type="InterPro" id="IPR050904">
    <property type="entry name" value="Adhesion/Biosynth-related"/>
</dbReference>
<evidence type="ECO:0000256" key="1">
    <source>
        <dbReference type="SAM" id="SignalP"/>
    </source>
</evidence>
<proteinExistence type="predicted"/>
<organism evidence="3 4">
    <name type="scientific">Patella caerulea</name>
    <name type="common">Rayed Mediterranean limpet</name>
    <dbReference type="NCBI Taxonomy" id="87958"/>
    <lineage>
        <taxon>Eukaryota</taxon>
        <taxon>Metazoa</taxon>
        <taxon>Spiralia</taxon>
        <taxon>Lophotrochozoa</taxon>
        <taxon>Mollusca</taxon>
        <taxon>Gastropoda</taxon>
        <taxon>Patellogastropoda</taxon>
        <taxon>Patelloidea</taxon>
        <taxon>Patellidae</taxon>
        <taxon>Patella</taxon>
    </lineage>
</organism>